<dbReference type="GO" id="GO:0003690">
    <property type="term" value="F:double-stranded DNA binding"/>
    <property type="evidence" value="ECO:0007669"/>
    <property type="project" value="InterPro"/>
</dbReference>
<dbReference type="Proteomes" id="UP000282378">
    <property type="component" value="Unassembled WGS sequence"/>
</dbReference>
<dbReference type="AlphaFoldDB" id="A0A3M2W6L6"/>
<protein>
    <submittedName>
        <fullName evidence="3">Fis family transcriptional regulator</fullName>
    </submittedName>
</protein>
<dbReference type="InterPro" id="IPR018126">
    <property type="entry name" value="SASP_alpha/beta-type_CS"/>
</dbReference>
<dbReference type="SUPFAM" id="SSF47413">
    <property type="entry name" value="lambda repressor-like DNA-binding domains"/>
    <property type="match status" value="1"/>
</dbReference>
<comment type="caution">
    <text evidence="3">The sequence shown here is derived from an EMBL/GenBank/DDBJ whole genome shotgun (WGS) entry which is preliminary data.</text>
</comment>
<dbReference type="InterPro" id="IPR001387">
    <property type="entry name" value="Cro/C1-type_HTH"/>
</dbReference>
<name>A0A3M2W6L6_PSEYM</name>
<dbReference type="SMART" id="SM00530">
    <property type="entry name" value="HTH_XRE"/>
    <property type="match status" value="1"/>
</dbReference>
<organism evidence="3 4">
    <name type="scientific">Pseudomonas syringae pv. maculicola</name>
    <dbReference type="NCBI Taxonomy" id="59511"/>
    <lineage>
        <taxon>Bacteria</taxon>
        <taxon>Pseudomonadati</taxon>
        <taxon>Pseudomonadota</taxon>
        <taxon>Gammaproteobacteria</taxon>
        <taxon>Pseudomonadales</taxon>
        <taxon>Pseudomonadaceae</taxon>
        <taxon>Pseudomonas</taxon>
    </lineage>
</organism>
<feature type="domain" description="HTH cro/C1-type" evidence="2">
    <location>
        <begin position="24"/>
        <end position="76"/>
    </location>
</feature>
<dbReference type="PROSITE" id="PS50943">
    <property type="entry name" value="HTH_CROC1"/>
    <property type="match status" value="1"/>
</dbReference>
<dbReference type="EMBL" id="RBNL01003629">
    <property type="protein sequence ID" value="RML47192.1"/>
    <property type="molecule type" value="Genomic_DNA"/>
</dbReference>
<dbReference type="Pfam" id="PF13560">
    <property type="entry name" value="HTH_31"/>
    <property type="match status" value="1"/>
</dbReference>
<sequence>MASYSLLWLYGREMDYLQTLGQTLREIRVDAGLRREDCSGALSREYLANVELGRQSISIAKLVSLCECLGIPPSLVLTTVEARLAMLKLEQYQASQERQVREYVGAGRLRSEASNGGARGVRGKRAENNRKAVQSLQSLGRTKTEIARELGIGTTTVDRHWRKSDSSEST</sequence>
<evidence type="ECO:0000259" key="2">
    <source>
        <dbReference type="PROSITE" id="PS50943"/>
    </source>
</evidence>
<dbReference type="GO" id="GO:0006265">
    <property type="term" value="P:DNA topological change"/>
    <property type="evidence" value="ECO:0007669"/>
    <property type="project" value="InterPro"/>
</dbReference>
<dbReference type="InterPro" id="IPR010982">
    <property type="entry name" value="Lambda_DNA-bd_dom_sf"/>
</dbReference>
<gene>
    <name evidence="3" type="ORF">APX70_00297</name>
</gene>
<evidence type="ECO:0000313" key="4">
    <source>
        <dbReference type="Proteomes" id="UP000282378"/>
    </source>
</evidence>
<dbReference type="PROSITE" id="PS00304">
    <property type="entry name" value="SASP_1"/>
    <property type="match status" value="1"/>
</dbReference>
<dbReference type="Gene3D" id="1.10.260.40">
    <property type="entry name" value="lambda repressor-like DNA-binding domains"/>
    <property type="match status" value="1"/>
</dbReference>
<feature type="region of interest" description="Disordered" evidence="1">
    <location>
        <begin position="111"/>
        <end position="130"/>
    </location>
</feature>
<accession>A0A3M2W6L6</accession>
<evidence type="ECO:0000256" key="1">
    <source>
        <dbReference type="SAM" id="MobiDB-lite"/>
    </source>
</evidence>
<evidence type="ECO:0000313" key="3">
    <source>
        <dbReference type="EMBL" id="RML47192.1"/>
    </source>
</evidence>
<proteinExistence type="predicted"/>
<reference evidence="3 4" key="1">
    <citation type="submission" date="2018-08" db="EMBL/GenBank/DDBJ databases">
        <title>Recombination of ecologically and evolutionarily significant loci maintains genetic cohesion in the Pseudomonas syringae species complex.</title>
        <authorList>
            <person name="Dillon M."/>
            <person name="Thakur S."/>
            <person name="Almeida R.N.D."/>
            <person name="Weir B.S."/>
            <person name="Guttman D.S."/>
        </authorList>
    </citation>
    <scope>NUCLEOTIDE SEQUENCE [LARGE SCALE GENOMIC DNA]</scope>
    <source>
        <strain evidence="3 4">88_10</strain>
    </source>
</reference>